<dbReference type="InterPro" id="IPR045518">
    <property type="entry name" value="2EXR"/>
</dbReference>
<protein>
    <recommendedName>
        <fullName evidence="1">2EXR domain-containing protein</fullName>
    </recommendedName>
</protein>
<organism evidence="2 3">
    <name type="scientific">Sporothrix eucalyptigena</name>
    <dbReference type="NCBI Taxonomy" id="1812306"/>
    <lineage>
        <taxon>Eukaryota</taxon>
        <taxon>Fungi</taxon>
        <taxon>Dikarya</taxon>
        <taxon>Ascomycota</taxon>
        <taxon>Pezizomycotina</taxon>
        <taxon>Sordariomycetes</taxon>
        <taxon>Sordariomycetidae</taxon>
        <taxon>Ophiostomatales</taxon>
        <taxon>Ophiostomataceae</taxon>
        <taxon>Sporothrix</taxon>
    </lineage>
</organism>
<dbReference type="Proteomes" id="UP001642482">
    <property type="component" value="Unassembled WGS sequence"/>
</dbReference>
<evidence type="ECO:0000259" key="1">
    <source>
        <dbReference type="Pfam" id="PF20150"/>
    </source>
</evidence>
<evidence type="ECO:0000313" key="3">
    <source>
        <dbReference type="Proteomes" id="UP001642482"/>
    </source>
</evidence>
<feature type="domain" description="2EXR" evidence="1">
    <location>
        <begin position="7"/>
        <end position="58"/>
    </location>
</feature>
<dbReference type="Pfam" id="PF20150">
    <property type="entry name" value="2EXR"/>
    <property type="match status" value="1"/>
</dbReference>
<sequence>MVGSTQFPQFAQLPAELRLSIWEAAVSPPSMHLFDVCLPSGTSDDDNSEDTEQESLDRAQIAFGQQYTTLTRYHKFKDTVFFDAHHAANNDVDHATPRTQPPLDPSMYRWKMSLSSACVDAYAATSLSSSPIQTRDKTPISSPAAVFDDAINTVYLPGPDRRIQYNNKNDVLHLCLSSSNKRRFAQELSVPVAASLPPSSPANQTCASKDVVEIEVAEVGLTADETLDEDELTPGLLDVQWSDEMGETLRNARRIAIDAAHTTRFVDLSSPLGLEELVMLACTLQQGLEVLYLIDYCPGRCLDCDRPGSRAADLTKKGGLYKSLNHDEDDEEEEKEDDGRAPDIIWGVGRVYREVFDLEGLGWTDKHPAFDFGRALGAIIRAQQRDTTMTCQFQGVRVLMVEDE</sequence>
<dbReference type="EMBL" id="CAWUHD010000110">
    <property type="protein sequence ID" value="CAK7232266.1"/>
    <property type="molecule type" value="Genomic_DNA"/>
</dbReference>
<keyword evidence="3" id="KW-1185">Reference proteome</keyword>
<evidence type="ECO:0000313" key="2">
    <source>
        <dbReference type="EMBL" id="CAK7232266.1"/>
    </source>
</evidence>
<accession>A0ABP0CMF3</accession>
<name>A0ABP0CMF3_9PEZI</name>
<reference evidence="2 3" key="1">
    <citation type="submission" date="2024-01" db="EMBL/GenBank/DDBJ databases">
        <authorList>
            <person name="Allen C."/>
            <person name="Tagirdzhanova G."/>
        </authorList>
    </citation>
    <scope>NUCLEOTIDE SEQUENCE [LARGE SCALE GENOMIC DNA]</scope>
</reference>
<comment type="caution">
    <text evidence="2">The sequence shown here is derived from an EMBL/GenBank/DDBJ whole genome shotgun (WGS) entry which is preliminary data.</text>
</comment>
<gene>
    <name evidence="2" type="ORF">SEUCBS140593_008202</name>
</gene>
<proteinExistence type="predicted"/>